<dbReference type="HOGENOM" id="CLU_000445_34_1_3"/>
<dbReference type="InterPro" id="IPR041664">
    <property type="entry name" value="AAA_16"/>
</dbReference>
<dbReference type="Pfam" id="PF01590">
    <property type="entry name" value="GAF"/>
    <property type="match status" value="1"/>
</dbReference>
<geneLocation type="plasmid" evidence="2 3">
    <name>pP742401</name>
</geneLocation>
<dbReference type="EMBL" id="CP001292">
    <property type="protein sequence ID" value="ACK73806.1"/>
    <property type="molecule type" value="Genomic_DNA"/>
</dbReference>
<dbReference type="Gene3D" id="3.30.450.40">
    <property type="match status" value="1"/>
</dbReference>
<dbReference type="OrthoDB" id="9801841at2"/>
<dbReference type="GO" id="GO:0005524">
    <property type="term" value="F:ATP binding"/>
    <property type="evidence" value="ECO:0007669"/>
    <property type="project" value="InterPro"/>
</dbReference>
<keyword evidence="2" id="KW-0614">Plasmid</keyword>
<name>B7KLY4_GLOC7</name>
<proteinExistence type="predicted"/>
<dbReference type="Pfam" id="PF13191">
    <property type="entry name" value="AAA_16"/>
    <property type="match status" value="1"/>
</dbReference>
<dbReference type="GO" id="GO:0004674">
    <property type="term" value="F:protein serine/threonine kinase activity"/>
    <property type="evidence" value="ECO:0007669"/>
    <property type="project" value="UniProtKB-KW"/>
</dbReference>
<dbReference type="eggNOG" id="COG2203">
    <property type="taxonomic scope" value="Bacteria"/>
</dbReference>
<dbReference type="SUPFAM" id="SSF52540">
    <property type="entry name" value="P-loop containing nucleoside triphosphate hydrolases"/>
    <property type="match status" value="2"/>
</dbReference>
<keyword evidence="2" id="KW-0808">Transferase</keyword>
<dbReference type="eggNOG" id="COG3899">
    <property type="taxonomic scope" value="Bacteria"/>
</dbReference>
<organism evidence="2 3">
    <name type="scientific">Gloeothece citriformis (strain PCC 7424)</name>
    <name type="common">Cyanothece sp. (strain PCC 7424)</name>
    <dbReference type="NCBI Taxonomy" id="65393"/>
    <lineage>
        <taxon>Bacteria</taxon>
        <taxon>Bacillati</taxon>
        <taxon>Cyanobacteriota</taxon>
        <taxon>Cyanophyceae</taxon>
        <taxon>Oscillatoriophycideae</taxon>
        <taxon>Chroococcales</taxon>
        <taxon>Aphanothecaceae</taxon>
        <taxon>Gloeothece</taxon>
        <taxon>Gloeothece citriformis</taxon>
    </lineage>
</organism>
<evidence type="ECO:0000259" key="1">
    <source>
        <dbReference type="PROSITE" id="PS50011"/>
    </source>
</evidence>
<dbReference type="RefSeq" id="WP_012599707.1">
    <property type="nucleotide sequence ID" value="NC_011738.1"/>
</dbReference>
<accession>B7KLY4</accession>
<dbReference type="SMART" id="SM00065">
    <property type="entry name" value="GAF"/>
    <property type="match status" value="1"/>
</dbReference>
<protein>
    <submittedName>
        <fullName evidence="2">Serine/threonine protein kinase</fullName>
    </submittedName>
</protein>
<dbReference type="InterPro" id="IPR003018">
    <property type="entry name" value="GAF"/>
</dbReference>
<reference evidence="3" key="1">
    <citation type="journal article" date="2011" name="MBio">
        <title>Novel metabolic attributes of the genus Cyanothece, comprising a group of unicellular nitrogen-fixing Cyanobacteria.</title>
        <authorList>
            <person name="Bandyopadhyay A."/>
            <person name="Elvitigala T."/>
            <person name="Welsh E."/>
            <person name="Stockel J."/>
            <person name="Liberton M."/>
            <person name="Min H."/>
            <person name="Sherman L.A."/>
            <person name="Pakrasi H.B."/>
        </authorList>
    </citation>
    <scope>NUCLEOTIDE SEQUENCE [LARGE SCALE GENOMIC DNA]</scope>
    <source>
        <strain evidence="3">PCC 7424</strain>
        <plasmid evidence="3">pP742401</plasmid>
    </source>
</reference>
<evidence type="ECO:0000313" key="2">
    <source>
        <dbReference type="EMBL" id="ACK73806.1"/>
    </source>
</evidence>
<dbReference type="PROSITE" id="PS50011">
    <property type="entry name" value="PROTEIN_KINASE_DOM"/>
    <property type="match status" value="1"/>
</dbReference>
<keyword evidence="2" id="KW-0418">Kinase</keyword>
<dbReference type="SUPFAM" id="SSF56112">
    <property type="entry name" value="Protein kinase-like (PK-like)"/>
    <property type="match status" value="1"/>
</dbReference>
<keyword evidence="3" id="KW-1185">Reference proteome</keyword>
<dbReference type="Gene3D" id="1.10.510.10">
    <property type="entry name" value="Transferase(Phosphotransferase) domain 1"/>
    <property type="match status" value="1"/>
</dbReference>
<dbReference type="Pfam" id="PF14516">
    <property type="entry name" value="AAA_35"/>
    <property type="match status" value="1"/>
</dbReference>
<evidence type="ECO:0000313" key="3">
    <source>
        <dbReference type="Proteomes" id="UP000002384"/>
    </source>
</evidence>
<dbReference type="CDD" id="cd14014">
    <property type="entry name" value="STKc_PknB_like"/>
    <property type="match status" value="1"/>
</dbReference>
<dbReference type="PANTHER" id="PTHR43642">
    <property type="entry name" value="HYBRID SIGNAL TRANSDUCTION HISTIDINE KINASE G"/>
    <property type="match status" value="1"/>
</dbReference>
<dbReference type="SUPFAM" id="SSF55781">
    <property type="entry name" value="GAF domain-like"/>
    <property type="match status" value="1"/>
</dbReference>
<dbReference type="Gene3D" id="3.40.50.300">
    <property type="entry name" value="P-loop containing nucleotide triphosphate hydrolases"/>
    <property type="match status" value="2"/>
</dbReference>
<dbReference type="InterPro" id="IPR053159">
    <property type="entry name" value="Hybrid_Histidine_Kinase"/>
</dbReference>
<dbReference type="eggNOG" id="COG0515">
    <property type="taxonomic scope" value="Bacteria"/>
</dbReference>
<dbReference type="Proteomes" id="UP000002384">
    <property type="component" value="Plasmid pP742401"/>
</dbReference>
<dbReference type="Pfam" id="PF00069">
    <property type="entry name" value="Pkinase"/>
    <property type="match status" value="1"/>
</dbReference>
<gene>
    <name evidence="2" type="ordered locus">PCC7424_5741</name>
</gene>
<sequence length="1914" mass="219913">MSIIVDYQIITKVYESSNSLIYRAQSKADDRSVILKVLKQDYPTPSELTRYKQEYEITRSLNIANITGAIIAYDLLDYENTIAIVLEDFGAQSLDLLIQAQKFPLSKFLQIAIQVTEALAEIHQANIIHKDINPSNIILNPETGQVKIIDFGISTIFAKENPVIKSPNVLEGTLAYMSPEQTGRMNRFLDYRTDFYSLGATFYKILTQRFLFDTQDTLELIHCHLARDPIAPNEIDSSIPKVLSQIVMKLLAKTAEDRYQNALGVKADLEECYFQLEKTGNIREFPLARYDLVDQLQIPQKLYGREAEIEQLLATFRRVTQTETQQEQIGKVPAQNHSEIMLVSGYSGIGKTALIQELYKPISQNRGYFIAGKFDQFQRNIPYSAIVFAFQSLVKQLLTESQAKLSQWREKLETALGVNGQVIVDVIPEIEQIIGSQPPIKPLEPAQAENRFNQVFQNFIRVFCQQSHPLILFLDDLQWADFATLKLIELMMENREIGYLLLLGAYRDNEVDANHPTILIIERLKKQGVRVNEINLLPLKRDDVTQLLTQTLLCDQETVIPLTNLILQKTSGNPFFVNEFLKTIYQENLLIFNREHRSWEWDISQIKALEITDNVVDLMLGKLRTLSEETQTILRLSACIGNHFDLDTLSIINEKSPTETFKNLLPAIQQGLVQPTSELKITAEAFFDATLVIQDYKFRHDRIQQAAYALIDPEQRKVVHLKIGQLLLGNFEQDEQQEKIFTLVNHLNKGLELIENQDEKIKILKLNLCAGKKAKEGIAYKAAQNYLLTARNEFSGDIWQEDYEMALELHKELAEIQYLNGDFQQSQKLIELSIDRAVSPLDRAGFYYLQIAQCTLQAEAKKAIEWGRVALQELGNDLPKDNFQKAFDQALMEYHQNIGNRSILELYNNFDMTQLEKQVILKLLSRLVAAAWSFDSMLVCTIGTKMVNLCIKYGNISTSSMAYCFFGVVNAYALKDYHTGYEYGSLSMKLADKYQDLVSKGLACQLHGNITMVWLVHVKFSEKVNDEGIDASLQVGDFQYVGYTLTYKLYTLIYQGRNLGILLKEVNSSLQFCQKSQNEWATNSILAAKICLKNLVNESSDKFSFDLEELSESDFLAICGDRTEAMAAICFYQILKAQVLYLYEQPCEINLLKQSAKLLGYIPATISVAKHNFYYSLTLIYYYSEASSDKKKNYWKQIEINQKQMKEWADLCPDNFLDRYLLVAAEMARISDQWQEAMELYDRAIESAKKYEFIQNEALGNELAAKFWLSRKKEDFAKLYMRKARQCYQIWGAKRKVQDLEEKYPQWFTSQSSESDYLTTTSTTTSGRSAQSLDIKTIIKASETLSKEIVLKKLLANLMKIAIENAGAQKGFLILEKEKNWVIEAESNVNESEVKLLQSIPIEPEQKMETPLLCSAIVNYVARAKKNVILDNACHEGDFINDPYILATQSKSILCIPLVHQNHISGILYLENNLTINAFPSERVELLNILSSQAAIFIENSRLYETLEQKVQERTQELSQTLEILKATQAKLEFENALLKSDEQAEAFDYQVGGSLPIDAPTYVVRSADRYLYKALKRGEFCYILNTRQMGKSSLMVRMMHHLQEEGFCCAAIDMTRIGNENITPEQWYKGLTVELWQSFNLFGKINLKTWWKEQLDLSPIQRLSRFFEEVLLDAVQMPDNKQPKIVIFLDEIDTVLSLDFAVNDFFALIRSCYNQRNINPQYKRLGFALFGVATPNDLITDYRRTPFNIGQAIQLHGFQQHEAQPLLQGLTDKVSNPQAVLKEILFWTNGQPFLTQKICQMIRNLSFSLSQKTEKAWVEDLINTNIIKNWEAQDEPEHLRTIRDRILKGEKQATSLLKLYRQVLEQGKLKAFDSPEERELILSGLLIKEQSYIKIHNRIYELIFNKSWIELNL</sequence>
<dbReference type="InterPro" id="IPR027417">
    <property type="entry name" value="P-loop_NTPase"/>
</dbReference>
<dbReference type="InterPro" id="IPR011009">
    <property type="entry name" value="Kinase-like_dom_sf"/>
</dbReference>
<keyword evidence="2" id="KW-0723">Serine/threonine-protein kinase</keyword>
<dbReference type="InterPro" id="IPR000719">
    <property type="entry name" value="Prot_kinase_dom"/>
</dbReference>
<feature type="domain" description="Protein kinase" evidence="1">
    <location>
        <begin position="7"/>
        <end position="274"/>
    </location>
</feature>
<dbReference type="KEGG" id="cyc:PCC7424_5741"/>
<dbReference type="InterPro" id="IPR029016">
    <property type="entry name" value="GAF-like_dom_sf"/>
</dbReference>
<dbReference type="PANTHER" id="PTHR43642:SF1">
    <property type="entry name" value="HYBRID SIGNAL TRANSDUCTION HISTIDINE KINASE G"/>
    <property type="match status" value="1"/>
</dbReference>